<keyword evidence="2" id="KW-1185">Reference proteome</keyword>
<proteinExistence type="predicted"/>
<organism evidence="1 2">
    <name type="scientific">Dictyocaulus viviparus</name>
    <name type="common">Bovine lungworm</name>
    <dbReference type="NCBI Taxonomy" id="29172"/>
    <lineage>
        <taxon>Eukaryota</taxon>
        <taxon>Metazoa</taxon>
        <taxon>Ecdysozoa</taxon>
        <taxon>Nematoda</taxon>
        <taxon>Chromadorea</taxon>
        <taxon>Rhabditida</taxon>
        <taxon>Rhabditina</taxon>
        <taxon>Rhabditomorpha</taxon>
        <taxon>Strongyloidea</taxon>
        <taxon>Metastrongylidae</taxon>
        <taxon>Dictyocaulus</taxon>
    </lineage>
</organism>
<dbReference type="Proteomes" id="UP000053766">
    <property type="component" value="Unassembled WGS sequence"/>
</dbReference>
<sequence>MKFPSSRSFLPNDVNSSMIRLEVDDDEFLNMTEYHSINGTCMPPLFGVWLKKELGYYMELRTENGQLFNSILFAIKNFFL</sequence>
<accession>A0A0D8XLW2</accession>
<dbReference type="EMBL" id="KN716453">
    <property type="protein sequence ID" value="KJH44722.1"/>
    <property type="molecule type" value="Genomic_DNA"/>
</dbReference>
<evidence type="ECO:0000313" key="2">
    <source>
        <dbReference type="Proteomes" id="UP000053766"/>
    </source>
</evidence>
<protein>
    <submittedName>
        <fullName evidence="1">Uncharacterized protein</fullName>
    </submittedName>
</protein>
<reference evidence="2" key="2">
    <citation type="journal article" date="2016" name="Sci. Rep.">
        <title>Dictyocaulus viviparus genome, variome and transcriptome elucidate lungworm biology and support future intervention.</title>
        <authorList>
            <person name="McNulty S.N."/>
            <person name="Strube C."/>
            <person name="Rosa B.A."/>
            <person name="Martin J.C."/>
            <person name="Tyagi R."/>
            <person name="Choi Y.J."/>
            <person name="Wang Q."/>
            <person name="Hallsworth Pepin K."/>
            <person name="Zhang X."/>
            <person name="Ozersky P."/>
            <person name="Wilson R.K."/>
            <person name="Sternberg P.W."/>
            <person name="Gasser R.B."/>
            <person name="Mitreva M."/>
        </authorList>
    </citation>
    <scope>NUCLEOTIDE SEQUENCE [LARGE SCALE GENOMIC DNA]</scope>
    <source>
        <strain evidence="2">HannoverDv2000</strain>
    </source>
</reference>
<name>A0A0D8XLW2_DICVI</name>
<dbReference type="OrthoDB" id="5785631at2759"/>
<evidence type="ECO:0000313" key="1">
    <source>
        <dbReference type="EMBL" id="KJH44722.1"/>
    </source>
</evidence>
<dbReference type="AlphaFoldDB" id="A0A0D8XLW2"/>
<reference evidence="1 2" key="1">
    <citation type="submission" date="2013-11" db="EMBL/GenBank/DDBJ databases">
        <title>Draft genome of the bovine lungworm Dictyocaulus viviparus.</title>
        <authorList>
            <person name="Mitreva M."/>
        </authorList>
    </citation>
    <scope>NUCLEOTIDE SEQUENCE [LARGE SCALE GENOMIC DNA]</scope>
    <source>
        <strain evidence="1 2">HannoverDv2000</strain>
    </source>
</reference>
<gene>
    <name evidence="1" type="ORF">DICVIV_09246</name>
</gene>